<feature type="compositionally biased region" description="Low complexity" evidence="1">
    <location>
        <begin position="28"/>
        <end position="40"/>
    </location>
</feature>
<organism evidence="2 3">
    <name type="scientific">Tuber magnatum</name>
    <name type="common">white Piedmont truffle</name>
    <dbReference type="NCBI Taxonomy" id="42249"/>
    <lineage>
        <taxon>Eukaryota</taxon>
        <taxon>Fungi</taxon>
        <taxon>Dikarya</taxon>
        <taxon>Ascomycota</taxon>
        <taxon>Pezizomycotina</taxon>
        <taxon>Pezizomycetes</taxon>
        <taxon>Pezizales</taxon>
        <taxon>Tuberaceae</taxon>
        <taxon>Tuber</taxon>
    </lineage>
</organism>
<dbReference type="AlphaFoldDB" id="A0A317SS39"/>
<protein>
    <submittedName>
        <fullName evidence="2">Uncharacterized protein</fullName>
    </submittedName>
</protein>
<evidence type="ECO:0000313" key="3">
    <source>
        <dbReference type="Proteomes" id="UP000246991"/>
    </source>
</evidence>
<accession>A0A317SS39</accession>
<sequence>MVPVDGIGWVRHGGMEGFDESTMSQRAPSTSNNSTPSPNTYTFLLGELGTTPYFDPPSLESASPTSEFGDARQPTNSAEKPVVGLGLGGEHGEWGFQEEVKPRASVPVRVEKIRGREKHRLVMDDELRKLLPGGSGVAGKKRKKKFSDD</sequence>
<keyword evidence="3" id="KW-1185">Reference proteome</keyword>
<dbReference type="Proteomes" id="UP000246991">
    <property type="component" value="Unassembled WGS sequence"/>
</dbReference>
<proteinExistence type="predicted"/>
<feature type="region of interest" description="Disordered" evidence="1">
    <location>
        <begin position="1"/>
        <end position="90"/>
    </location>
</feature>
<name>A0A317SS39_9PEZI</name>
<evidence type="ECO:0000313" key="2">
    <source>
        <dbReference type="EMBL" id="PWW77189.1"/>
    </source>
</evidence>
<dbReference type="EMBL" id="PYWC01000026">
    <property type="protein sequence ID" value="PWW77189.1"/>
    <property type="molecule type" value="Genomic_DNA"/>
</dbReference>
<evidence type="ECO:0000256" key="1">
    <source>
        <dbReference type="SAM" id="MobiDB-lite"/>
    </source>
</evidence>
<feature type="compositionally biased region" description="Basic residues" evidence="1">
    <location>
        <begin position="139"/>
        <end position="149"/>
    </location>
</feature>
<feature type="region of interest" description="Disordered" evidence="1">
    <location>
        <begin position="130"/>
        <end position="149"/>
    </location>
</feature>
<gene>
    <name evidence="2" type="ORF">C7212DRAFT_342994</name>
</gene>
<reference evidence="2 3" key="1">
    <citation type="submission" date="2018-03" db="EMBL/GenBank/DDBJ databases">
        <title>Genomes of Pezizomycetes fungi and the evolution of truffles.</title>
        <authorList>
            <person name="Murat C."/>
            <person name="Payen T."/>
            <person name="Noel B."/>
            <person name="Kuo A."/>
            <person name="Martin F.M."/>
        </authorList>
    </citation>
    <scope>NUCLEOTIDE SEQUENCE [LARGE SCALE GENOMIC DNA]</scope>
    <source>
        <strain evidence="2">091103-1</strain>
    </source>
</reference>
<dbReference type="STRING" id="42249.A0A317SS39"/>
<comment type="caution">
    <text evidence="2">The sequence shown here is derived from an EMBL/GenBank/DDBJ whole genome shotgun (WGS) entry which is preliminary data.</text>
</comment>